<keyword evidence="1" id="KW-0472">Membrane</keyword>
<keyword evidence="1" id="KW-1133">Transmembrane helix</keyword>
<comment type="caution">
    <text evidence="2">The sequence shown here is derived from an EMBL/GenBank/DDBJ whole genome shotgun (WGS) entry which is preliminary data.</text>
</comment>
<dbReference type="OrthoDB" id="10388683at2759"/>
<reference evidence="2" key="1">
    <citation type="submission" date="2020-12" db="EMBL/GenBank/DDBJ databases">
        <title>Metabolic potential, ecology and presence of endohyphal bacteria is reflected in genomic diversity of Mucoromycotina.</title>
        <authorList>
            <person name="Muszewska A."/>
            <person name="Okrasinska A."/>
            <person name="Steczkiewicz K."/>
            <person name="Drgas O."/>
            <person name="Orlowska M."/>
            <person name="Perlinska-Lenart U."/>
            <person name="Aleksandrzak-Piekarczyk T."/>
            <person name="Szatraj K."/>
            <person name="Zielenkiewicz U."/>
            <person name="Pilsyk S."/>
            <person name="Malc E."/>
            <person name="Mieczkowski P."/>
            <person name="Kruszewska J.S."/>
            <person name="Biernat P."/>
            <person name="Pawlowska J."/>
        </authorList>
    </citation>
    <scope>NUCLEOTIDE SEQUENCE</scope>
    <source>
        <strain evidence="2">CBS 226.32</strain>
    </source>
</reference>
<protein>
    <submittedName>
        <fullName evidence="2">Uncharacterized protein</fullName>
    </submittedName>
</protein>
<gene>
    <name evidence="2" type="ORF">INT46_004301</name>
</gene>
<evidence type="ECO:0000256" key="1">
    <source>
        <dbReference type="SAM" id="Phobius"/>
    </source>
</evidence>
<feature type="transmembrane region" description="Helical" evidence="1">
    <location>
        <begin position="46"/>
        <end position="67"/>
    </location>
</feature>
<feature type="transmembrane region" description="Helical" evidence="1">
    <location>
        <begin position="16"/>
        <end position="40"/>
    </location>
</feature>
<proteinExistence type="predicted"/>
<organism evidence="2 3">
    <name type="scientific">Mucor plumbeus</name>
    <dbReference type="NCBI Taxonomy" id="97098"/>
    <lineage>
        <taxon>Eukaryota</taxon>
        <taxon>Fungi</taxon>
        <taxon>Fungi incertae sedis</taxon>
        <taxon>Mucoromycota</taxon>
        <taxon>Mucoromycotina</taxon>
        <taxon>Mucoromycetes</taxon>
        <taxon>Mucorales</taxon>
        <taxon>Mucorineae</taxon>
        <taxon>Mucoraceae</taxon>
        <taxon>Mucor</taxon>
    </lineage>
</organism>
<dbReference type="AlphaFoldDB" id="A0A8H7R4G3"/>
<sequence>MRMYMYIKTYKYEPQIIYITGQSFFDSKLVFIILLLNHIYTKVPFILMKFACLIIIFLSFLKISYAATGTLRVYNQKFVNPKAGNLKIPSDAPAGDVPSIDNGTDKDVSVYDNSDCTGSPVIVIPAHRATIDFRSAWGGCLNVGI</sequence>
<dbReference type="Proteomes" id="UP000650833">
    <property type="component" value="Unassembled WGS sequence"/>
</dbReference>
<evidence type="ECO:0000313" key="3">
    <source>
        <dbReference type="Proteomes" id="UP000650833"/>
    </source>
</evidence>
<name>A0A8H7R4G3_9FUNG</name>
<accession>A0A8H7R4G3</accession>
<dbReference type="EMBL" id="JAEPRC010000222">
    <property type="protein sequence ID" value="KAG2203667.1"/>
    <property type="molecule type" value="Genomic_DNA"/>
</dbReference>
<keyword evidence="1" id="KW-0812">Transmembrane</keyword>
<evidence type="ECO:0000313" key="2">
    <source>
        <dbReference type="EMBL" id="KAG2203667.1"/>
    </source>
</evidence>
<keyword evidence="3" id="KW-1185">Reference proteome</keyword>